<protein>
    <recommendedName>
        <fullName evidence="2">HAD family phosphatase</fullName>
    </recommendedName>
</protein>
<dbReference type="SUPFAM" id="SSF56784">
    <property type="entry name" value="HAD-like"/>
    <property type="match status" value="1"/>
</dbReference>
<dbReference type="AlphaFoldDB" id="A0A382X1K8"/>
<dbReference type="Gene3D" id="1.10.150.240">
    <property type="entry name" value="Putative phosphatase, domain 2"/>
    <property type="match status" value="1"/>
</dbReference>
<dbReference type="InterPro" id="IPR041492">
    <property type="entry name" value="HAD_2"/>
</dbReference>
<proteinExistence type="predicted"/>
<name>A0A382X1K8_9ZZZZ</name>
<gene>
    <name evidence="1" type="ORF">METZ01_LOCUS417608</name>
</gene>
<evidence type="ECO:0008006" key="2">
    <source>
        <dbReference type="Google" id="ProtNLM"/>
    </source>
</evidence>
<sequence length="139" mass="15914">MATSQLTRTKLLLKKSSGIIFDFDGLLADSEPYHYLAYNEVFQRYGHSLDKDEYWIEWTSKGKGIAGEIDRHNLQLDIDPIKLRQQKFEVYSRYCQNGDIRLFPESVEIIELLKTSYPVAIASGSWKHDIGAILENAGA</sequence>
<reference evidence="1" key="1">
    <citation type="submission" date="2018-05" db="EMBL/GenBank/DDBJ databases">
        <authorList>
            <person name="Lanie J.A."/>
            <person name="Ng W.-L."/>
            <person name="Kazmierczak K.M."/>
            <person name="Andrzejewski T.M."/>
            <person name="Davidsen T.M."/>
            <person name="Wayne K.J."/>
            <person name="Tettelin H."/>
            <person name="Glass J.I."/>
            <person name="Rusch D."/>
            <person name="Podicherti R."/>
            <person name="Tsui H.-C.T."/>
            <person name="Winkler M.E."/>
        </authorList>
    </citation>
    <scope>NUCLEOTIDE SEQUENCE</scope>
</reference>
<evidence type="ECO:0000313" key="1">
    <source>
        <dbReference type="EMBL" id="SVD64754.1"/>
    </source>
</evidence>
<dbReference type="InterPro" id="IPR023198">
    <property type="entry name" value="PGP-like_dom2"/>
</dbReference>
<dbReference type="Gene3D" id="3.40.50.1000">
    <property type="entry name" value="HAD superfamily/HAD-like"/>
    <property type="match status" value="1"/>
</dbReference>
<dbReference type="Pfam" id="PF13419">
    <property type="entry name" value="HAD_2"/>
    <property type="match status" value="1"/>
</dbReference>
<accession>A0A382X1K8</accession>
<organism evidence="1">
    <name type="scientific">marine metagenome</name>
    <dbReference type="NCBI Taxonomy" id="408172"/>
    <lineage>
        <taxon>unclassified sequences</taxon>
        <taxon>metagenomes</taxon>
        <taxon>ecological metagenomes</taxon>
    </lineage>
</organism>
<dbReference type="InterPro" id="IPR036412">
    <property type="entry name" value="HAD-like_sf"/>
</dbReference>
<dbReference type="EMBL" id="UINC01164094">
    <property type="protein sequence ID" value="SVD64754.1"/>
    <property type="molecule type" value="Genomic_DNA"/>
</dbReference>
<feature type="non-terminal residue" evidence="1">
    <location>
        <position position="139"/>
    </location>
</feature>
<dbReference type="InterPro" id="IPR023214">
    <property type="entry name" value="HAD_sf"/>
</dbReference>